<dbReference type="PANTHER" id="PTHR43104">
    <property type="entry name" value="L-2-HYDROXYGLUTARATE DEHYDROGENASE, MITOCHONDRIAL"/>
    <property type="match status" value="1"/>
</dbReference>
<dbReference type="PANTHER" id="PTHR43104:SF2">
    <property type="entry name" value="L-2-HYDROXYGLUTARATE DEHYDROGENASE, MITOCHONDRIAL"/>
    <property type="match status" value="1"/>
</dbReference>
<evidence type="ECO:0000256" key="3">
    <source>
        <dbReference type="ARBA" id="ARBA00022827"/>
    </source>
</evidence>
<organism evidence="7 8">
    <name type="scientific">Algoriphagus boseongensis</name>
    <dbReference type="NCBI Taxonomy" id="1442587"/>
    <lineage>
        <taxon>Bacteria</taxon>
        <taxon>Pseudomonadati</taxon>
        <taxon>Bacteroidota</taxon>
        <taxon>Cytophagia</taxon>
        <taxon>Cytophagales</taxon>
        <taxon>Cyclobacteriaceae</taxon>
        <taxon>Algoriphagus</taxon>
    </lineage>
</organism>
<evidence type="ECO:0000256" key="1">
    <source>
        <dbReference type="ARBA" id="ARBA00001974"/>
    </source>
</evidence>
<dbReference type="GO" id="GO:0047545">
    <property type="term" value="F:(S)-2-hydroxyglutarate dehydrogenase activity"/>
    <property type="evidence" value="ECO:0007669"/>
    <property type="project" value="TreeGrafter"/>
</dbReference>
<dbReference type="RefSeq" id="WP_133554342.1">
    <property type="nucleotide sequence ID" value="NZ_SNYF01000005.1"/>
</dbReference>
<keyword evidence="4" id="KW-0560">Oxidoreductase</keyword>
<name>A0A4R6T9S5_9BACT</name>
<sequence length="400" mass="43878">MVYDIVIVGGGIVGLATGLKIQNERPDLKIAILEKEDQLAKHQTGNNSGVIHSGLYYKPGSLKATNCINGYHELVKFCEEEKIPFEITGKVVVATREEQKPLLKTLLDRGLQNGLTGTRSITLEELKEYEPHCAGVAAIHVPQTGIVDYFQVALAYGRKIIQKGGEIFLNHKVLEINLKEGINYIETSKGTFESKLVINCAGLYSDLVARMNDASITDVKIIPFRGEYYKLKKEKEYLVKNLIYPVPDPNFPFLGVHFTRMKKGGVEAGPNAVLAFRREGYKKSQINLGELAETLAWPGFQKVAAKYWKTGFGELYRSFSKAAFTKALQELIPEIQESDLVDGGAGVRAQACDRTGGLLDDFAIRESAFAINVLNAPSPAATSSLSIGGTVAAMALKRFS</sequence>
<evidence type="ECO:0000259" key="6">
    <source>
        <dbReference type="Pfam" id="PF01266"/>
    </source>
</evidence>
<accession>A0A4R6T9S5</accession>
<dbReference type="Pfam" id="PF01266">
    <property type="entry name" value="DAO"/>
    <property type="match status" value="1"/>
</dbReference>
<dbReference type="NCBIfam" id="NF008726">
    <property type="entry name" value="PRK11728.1"/>
    <property type="match status" value="1"/>
</dbReference>
<evidence type="ECO:0000313" key="8">
    <source>
        <dbReference type="Proteomes" id="UP000294535"/>
    </source>
</evidence>
<comment type="cofactor">
    <cofactor evidence="1">
        <name>FAD</name>
        <dbReference type="ChEBI" id="CHEBI:57692"/>
    </cofactor>
</comment>
<dbReference type="EMBL" id="SNYF01000005">
    <property type="protein sequence ID" value="TDQ18989.1"/>
    <property type="molecule type" value="Genomic_DNA"/>
</dbReference>
<dbReference type="Gene3D" id="3.30.9.10">
    <property type="entry name" value="D-Amino Acid Oxidase, subunit A, domain 2"/>
    <property type="match status" value="1"/>
</dbReference>
<comment type="similarity">
    <text evidence="5">Belongs to the L2HGDH family.</text>
</comment>
<evidence type="ECO:0000256" key="5">
    <source>
        <dbReference type="ARBA" id="ARBA00037941"/>
    </source>
</evidence>
<dbReference type="SUPFAM" id="SSF51905">
    <property type="entry name" value="FAD/NAD(P)-binding domain"/>
    <property type="match status" value="1"/>
</dbReference>
<keyword evidence="3" id="KW-0274">FAD</keyword>
<evidence type="ECO:0000313" key="7">
    <source>
        <dbReference type="EMBL" id="TDQ18989.1"/>
    </source>
</evidence>
<dbReference type="AlphaFoldDB" id="A0A4R6T9S5"/>
<keyword evidence="2" id="KW-0285">Flavoprotein</keyword>
<comment type="caution">
    <text evidence="7">The sequence shown here is derived from an EMBL/GenBank/DDBJ whole genome shotgun (WGS) entry which is preliminary data.</text>
</comment>
<keyword evidence="8" id="KW-1185">Reference proteome</keyword>
<evidence type="ECO:0000256" key="4">
    <source>
        <dbReference type="ARBA" id="ARBA00023002"/>
    </source>
</evidence>
<feature type="domain" description="FAD dependent oxidoreductase" evidence="6">
    <location>
        <begin position="4"/>
        <end position="393"/>
    </location>
</feature>
<dbReference type="Gene3D" id="3.50.50.60">
    <property type="entry name" value="FAD/NAD(P)-binding domain"/>
    <property type="match status" value="1"/>
</dbReference>
<proteinExistence type="inferred from homology"/>
<gene>
    <name evidence="7" type="ORF">DFQ04_0800</name>
</gene>
<protein>
    <submittedName>
        <fullName evidence="7">L-2-hydroxyglutarate oxidase</fullName>
    </submittedName>
</protein>
<dbReference type="OrthoDB" id="9801699at2"/>
<dbReference type="GO" id="GO:0005737">
    <property type="term" value="C:cytoplasm"/>
    <property type="evidence" value="ECO:0007669"/>
    <property type="project" value="TreeGrafter"/>
</dbReference>
<evidence type="ECO:0000256" key="2">
    <source>
        <dbReference type="ARBA" id="ARBA00022630"/>
    </source>
</evidence>
<dbReference type="InterPro" id="IPR036188">
    <property type="entry name" value="FAD/NAD-bd_sf"/>
</dbReference>
<reference evidence="7 8" key="1">
    <citation type="submission" date="2019-03" db="EMBL/GenBank/DDBJ databases">
        <title>Genomic Encyclopedia of Type Strains, Phase III (KMG-III): the genomes of soil and plant-associated and newly described type strains.</title>
        <authorList>
            <person name="Whitman W."/>
        </authorList>
    </citation>
    <scope>NUCLEOTIDE SEQUENCE [LARGE SCALE GENOMIC DNA]</scope>
    <source>
        <strain evidence="7 8">CECT 8446</strain>
    </source>
</reference>
<dbReference type="InterPro" id="IPR006076">
    <property type="entry name" value="FAD-dep_OxRdtase"/>
</dbReference>
<dbReference type="Proteomes" id="UP000294535">
    <property type="component" value="Unassembled WGS sequence"/>
</dbReference>